<dbReference type="HOGENOM" id="CLU_059021_3_0_1"/>
<proteinExistence type="inferred from homology"/>
<feature type="domain" description="Flavin reductase like" evidence="5">
    <location>
        <begin position="72"/>
        <end position="231"/>
    </location>
</feature>
<dbReference type="STRING" id="1442369.A0A0D2GQS6"/>
<dbReference type="Gene3D" id="2.30.110.10">
    <property type="entry name" value="Electron Transport, Fmn-binding Protein, Chain A"/>
    <property type="match status" value="1"/>
</dbReference>
<sequence>MSQIRKPFKEVEASRPNFDHSASFSISKTRSPSWSWGEGACDGGACLDKEHTEINPNEPGRSAIKNYKLLISGIVPRPIGFLSTRNENGTSQNLAPFSYTQVVNHDPPIFVVGFAGSKDKDTLKNLKATGECVINIISEHFIEAANATSIDAPYGMSEWNLSGLTPAACKDIKVDRVKESIFSIEGKLLEVKDFESKFEKGVKSGSMAMIEGVRFWVREDALNPDQSTIDASVLRPVSRLGGIAYGRVTQAFELPRPRFEEQKEELSRI</sequence>
<keyword evidence="3" id="KW-0288">FMN</keyword>
<gene>
    <name evidence="6" type="ORF">Z518_09723</name>
</gene>
<dbReference type="VEuPathDB" id="FungiDB:Z518_09723"/>
<evidence type="ECO:0000256" key="4">
    <source>
        <dbReference type="ARBA" id="ARBA00038054"/>
    </source>
</evidence>
<dbReference type="SUPFAM" id="SSF50475">
    <property type="entry name" value="FMN-binding split barrel"/>
    <property type="match status" value="1"/>
</dbReference>
<organism evidence="6 7">
    <name type="scientific">Rhinocladiella mackenziei CBS 650.93</name>
    <dbReference type="NCBI Taxonomy" id="1442369"/>
    <lineage>
        <taxon>Eukaryota</taxon>
        <taxon>Fungi</taxon>
        <taxon>Dikarya</taxon>
        <taxon>Ascomycota</taxon>
        <taxon>Pezizomycotina</taxon>
        <taxon>Eurotiomycetes</taxon>
        <taxon>Chaetothyriomycetidae</taxon>
        <taxon>Chaetothyriales</taxon>
        <taxon>Herpotrichiellaceae</taxon>
        <taxon>Rhinocladiella</taxon>
    </lineage>
</organism>
<evidence type="ECO:0000256" key="1">
    <source>
        <dbReference type="ARBA" id="ARBA00001917"/>
    </source>
</evidence>
<comment type="similarity">
    <text evidence="4">Belongs to the flavoredoxin family.</text>
</comment>
<dbReference type="RefSeq" id="XP_013267794.1">
    <property type="nucleotide sequence ID" value="XM_013412340.1"/>
</dbReference>
<dbReference type="PANTHER" id="PTHR33798:SF5">
    <property type="entry name" value="FLAVIN REDUCTASE LIKE DOMAIN-CONTAINING PROTEIN"/>
    <property type="match status" value="1"/>
</dbReference>
<dbReference type="EMBL" id="KN847482">
    <property type="protein sequence ID" value="KIX00658.1"/>
    <property type="molecule type" value="Genomic_DNA"/>
</dbReference>
<comment type="cofactor">
    <cofactor evidence="1">
        <name>FMN</name>
        <dbReference type="ChEBI" id="CHEBI:58210"/>
    </cofactor>
</comment>
<dbReference type="InterPro" id="IPR002563">
    <property type="entry name" value="Flavin_Rdtase-like_dom"/>
</dbReference>
<dbReference type="Pfam" id="PF01613">
    <property type="entry name" value="Flavin_Reduct"/>
    <property type="match status" value="1"/>
</dbReference>
<keyword evidence="2" id="KW-0285">Flavoprotein</keyword>
<evidence type="ECO:0000256" key="2">
    <source>
        <dbReference type="ARBA" id="ARBA00022630"/>
    </source>
</evidence>
<protein>
    <recommendedName>
        <fullName evidence="5">Flavin reductase like domain-containing protein</fullName>
    </recommendedName>
</protein>
<evidence type="ECO:0000313" key="6">
    <source>
        <dbReference type="EMBL" id="KIX00658.1"/>
    </source>
</evidence>
<evidence type="ECO:0000256" key="3">
    <source>
        <dbReference type="ARBA" id="ARBA00022643"/>
    </source>
</evidence>
<accession>A0A0D2GQS6</accession>
<dbReference type="SMART" id="SM00903">
    <property type="entry name" value="Flavin_Reduct"/>
    <property type="match status" value="1"/>
</dbReference>
<reference evidence="6 7" key="1">
    <citation type="submission" date="2015-01" db="EMBL/GenBank/DDBJ databases">
        <title>The Genome Sequence of Rhinocladiella mackenzie CBS 650.93.</title>
        <authorList>
            <consortium name="The Broad Institute Genomics Platform"/>
            <person name="Cuomo C."/>
            <person name="de Hoog S."/>
            <person name="Gorbushina A."/>
            <person name="Stielow B."/>
            <person name="Teixiera M."/>
            <person name="Abouelleil A."/>
            <person name="Chapman S.B."/>
            <person name="Priest M."/>
            <person name="Young S.K."/>
            <person name="Wortman J."/>
            <person name="Nusbaum C."/>
            <person name="Birren B."/>
        </authorList>
    </citation>
    <scope>NUCLEOTIDE SEQUENCE [LARGE SCALE GENOMIC DNA]</scope>
    <source>
        <strain evidence="6 7">CBS 650.93</strain>
    </source>
</reference>
<dbReference type="GO" id="GO:0010181">
    <property type="term" value="F:FMN binding"/>
    <property type="evidence" value="ECO:0007669"/>
    <property type="project" value="InterPro"/>
</dbReference>
<name>A0A0D2GQS6_9EURO</name>
<evidence type="ECO:0000313" key="7">
    <source>
        <dbReference type="Proteomes" id="UP000053617"/>
    </source>
</evidence>
<dbReference type="InterPro" id="IPR012349">
    <property type="entry name" value="Split_barrel_FMN-bd"/>
</dbReference>
<dbReference type="OrthoDB" id="10250990at2759"/>
<dbReference type="GeneID" id="25297794"/>
<evidence type="ECO:0000259" key="5">
    <source>
        <dbReference type="SMART" id="SM00903"/>
    </source>
</evidence>
<dbReference type="Proteomes" id="UP000053617">
    <property type="component" value="Unassembled WGS sequence"/>
</dbReference>
<dbReference type="PANTHER" id="PTHR33798">
    <property type="entry name" value="FLAVOPROTEIN OXYGENASE"/>
    <property type="match status" value="1"/>
</dbReference>
<keyword evidence="7" id="KW-1185">Reference proteome</keyword>
<dbReference type="AlphaFoldDB" id="A0A0D2GQS6"/>